<gene>
    <name evidence="1" type="ORF">U7230_12580</name>
</gene>
<evidence type="ECO:0008006" key="3">
    <source>
        <dbReference type="Google" id="ProtNLM"/>
    </source>
</evidence>
<protein>
    <recommendedName>
        <fullName evidence="3">YjbH domain-containing protein</fullName>
    </recommendedName>
</protein>
<organism evidence="1 2">
    <name type="scientific">Carboxydichorda subterranea</name>
    <dbReference type="NCBI Taxonomy" id="3109565"/>
    <lineage>
        <taxon>Bacteria</taxon>
        <taxon>Bacillati</taxon>
        <taxon>Bacillota</taxon>
        <taxon>Limnochordia</taxon>
        <taxon>Limnochordales</taxon>
        <taxon>Geochordaceae</taxon>
        <taxon>Carboxydichorda</taxon>
    </lineage>
</organism>
<accession>A0ABZ1BWR6</accession>
<name>A0ABZ1BWR6_9FIRM</name>
<sequence length="224" mass="22684">MSGRAGRGVALVLAVAVAWLPAAAQGVRATSLRGSRGAGVVNIPTADGGAARQFTAGLHVAGGSPVYSYLRYQLTDELELGGVVSPAEQAGAPDTSRAGLLAHYRFLKEQDALPAMAVGIEGLSGYVVASHSLPGPRYLRAHLGGRVGERAGLFAGVSAVVNPVTVRRPGALATPVVTLGMDFDGATLNAGATLQWGPGVQVDVGVMDRGYLALATGINISAVF</sequence>
<reference evidence="1 2" key="1">
    <citation type="journal article" date="2024" name="Front. Microbiol.">
        <title>Novel thermophilic genera Geochorda gen. nov. and Carboxydochorda gen. nov. from the deep terrestrial subsurface reveal the ecophysiological diversity in the class Limnochordia.</title>
        <authorList>
            <person name="Karnachuk O.V."/>
            <person name="Lukina A.P."/>
            <person name="Avakyan M.R."/>
            <person name="Kadnikov V.V."/>
            <person name="Begmatov S."/>
            <person name="Beletsky A.V."/>
            <person name="Vlasova K.G."/>
            <person name="Novikov A.A."/>
            <person name="Shcherbakova V.A."/>
            <person name="Mardanov A.V."/>
            <person name="Ravin N.V."/>
        </authorList>
    </citation>
    <scope>NUCLEOTIDE SEQUENCE [LARGE SCALE GENOMIC DNA]</scope>
    <source>
        <strain evidence="1 2">L945</strain>
    </source>
</reference>
<dbReference type="EMBL" id="CP141615">
    <property type="protein sequence ID" value="WRP16910.1"/>
    <property type="molecule type" value="Genomic_DNA"/>
</dbReference>
<dbReference type="Proteomes" id="UP001332192">
    <property type="component" value="Chromosome"/>
</dbReference>
<keyword evidence="2" id="KW-1185">Reference proteome</keyword>
<evidence type="ECO:0000313" key="1">
    <source>
        <dbReference type="EMBL" id="WRP16910.1"/>
    </source>
</evidence>
<proteinExistence type="predicted"/>
<evidence type="ECO:0000313" key="2">
    <source>
        <dbReference type="Proteomes" id="UP001332192"/>
    </source>
</evidence>
<dbReference type="RefSeq" id="WP_324716182.1">
    <property type="nucleotide sequence ID" value="NZ_CP141615.1"/>
</dbReference>